<accession>A0A8J4XR44</accession>
<evidence type="ECO:0000313" key="3">
    <source>
        <dbReference type="Proteomes" id="UP000770661"/>
    </source>
</evidence>
<protein>
    <submittedName>
        <fullName evidence="2">E3 ubiquitin-protein ligase HERC2</fullName>
    </submittedName>
</protein>
<feature type="compositionally biased region" description="Basic and acidic residues" evidence="1">
    <location>
        <begin position="143"/>
        <end position="157"/>
    </location>
</feature>
<comment type="caution">
    <text evidence="2">The sequence shown here is derived from an EMBL/GenBank/DDBJ whole genome shotgun (WGS) entry which is preliminary data.</text>
</comment>
<organism evidence="2 3">
    <name type="scientific">Chionoecetes opilio</name>
    <name type="common">Atlantic snow crab</name>
    <name type="synonym">Cancer opilio</name>
    <dbReference type="NCBI Taxonomy" id="41210"/>
    <lineage>
        <taxon>Eukaryota</taxon>
        <taxon>Metazoa</taxon>
        <taxon>Ecdysozoa</taxon>
        <taxon>Arthropoda</taxon>
        <taxon>Crustacea</taxon>
        <taxon>Multicrustacea</taxon>
        <taxon>Malacostraca</taxon>
        <taxon>Eumalacostraca</taxon>
        <taxon>Eucarida</taxon>
        <taxon>Decapoda</taxon>
        <taxon>Pleocyemata</taxon>
        <taxon>Brachyura</taxon>
        <taxon>Eubrachyura</taxon>
        <taxon>Majoidea</taxon>
        <taxon>Majidae</taxon>
        <taxon>Chionoecetes</taxon>
    </lineage>
</organism>
<proteinExistence type="predicted"/>
<dbReference type="EMBL" id="JACEEZ010022299">
    <property type="protein sequence ID" value="KAG0712553.1"/>
    <property type="molecule type" value="Genomic_DNA"/>
</dbReference>
<keyword evidence="3" id="KW-1185">Reference proteome</keyword>
<dbReference type="AlphaFoldDB" id="A0A8J4XR44"/>
<reference evidence="2" key="1">
    <citation type="submission" date="2020-07" db="EMBL/GenBank/DDBJ databases">
        <title>The High-quality genome of the commercially important snow crab, Chionoecetes opilio.</title>
        <authorList>
            <person name="Jeong J.-H."/>
            <person name="Ryu S."/>
        </authorList>
    </citation>
    <scope>NUCLEOTIDE SEQUENCE</scope>
    <source>
        <strain evidence="2">MADBK_172401_WGS</strain>
        <tissue evidence="2">Digestive gland</tissue>
    </source>
</reference>
<feature type="region of interest" description="Disordered" evidence="1">
    <location>
        <begin position="111"/>
        <end position="157"/>
    </location>
</feature>
<name>A0A8J4XR44_CHIOP</name>
<gene>
    <name evidence="2" type="primary">Herc2_2</name>
    <name evidence="2" type="ORF">GWK47_018220</name>
</gene>
<evidence type="ECO:0000313" key="2">
    <source>
        <dbReference type="EMBL" id="KAG0712553.1"/>
    </source>
</evidence>
<evidence type="ECO:0000256" key="1">
    <source>
        <dbReference type="SAM" id="MobiDB-lite"/>
    </source>
</evidence>
<sequence length="157" mass="17520">MRLSKEFLQEFFYTFGPPTRTVTPPLSTQPQQTFAWSTKMSWSVSTRLPYVVEVCEETFVKMNDLLERVGEGLAEDRIPSQEQECMVVAGLNLLRLQAHVGSSLAGRASSTCCQSGQQPRRPAHNTVKPNTRGPDILSCEEVPDGHQIGRRDLDPVS</sequence>
<dbReference type="Proteomes" id="UP000770661">
    <property type="component" value="Unassembled WGS sequence"/>
</dbReference>